<evidence type="ECO:0000313" key="3">
    <source>
        <dbReference type="EMBL" id="EPS63367.1"/>
    </source>
</evidence>
<dbReference type="PANTHER" id="PTHR47931">
    <property type="entry name" value="OS01G0228400 PROTEIN"/>
    <property type="match status" value="1"/>
</dbReference>
<dbReference type="PANTHER" id="PTHR47931:SF2">
    <property type="entry name" value="OS01G0228400 PROTEIN"/>
    <property type="match status" value="1"/>
</dbReference>
<name>S8DU52_9LAMI</name>
<dbReference type="Gene3D" id="1.25.40.10">
    <property type="entry name" value="Tetratricopeptide repeat domain"/>
    <property type="match status" value="4"/>
</dbReference>
<reference evidence="3 4" key="1">
    <citation type="journal article" date="2013" name="BMC Genomics">
        <title>The miniature genome of a carnivorous plant Genlisea aurea contains a low number of genes and short non-coding sequences.</title>
        <authorList>
            <person name="Leushkin E.V."/>
            <person name="Sutormin R.A."/>
            <person name="Nabieva E.R."/>
            <person name="Penin A.A."/>
            <person name="Kondrashov A.S."/>
            <person name="Logacheva M.D."/>
        </authorList>
    </citation>
    <scope>NUCLEOTIDE SEQUENCE [LARGE SCALE GENOMIC DNA]</scope>
</reference>
<feature type="repeat" description="PPR" evidence="2">
    <location>
        <begin position="349"/>
        <end position="383"/>
    </location>
</feature>
<dbReference type="OrthoDB" id="185373at2759"/>
<feature type="repeat" description="PPR" evidence="2">
    <location>
        <begin position="204"/>
        <end position="238"/>
    </location>
</feature>
<keyword evidence="4" id="KW-1185">Reference proteome</keyword>
<accession>S8DU52</accession>
<evidence type="ECO:0008006" key="5">
    <source>
        <dbReference type="Google" id="ProtNLM"/>
    </source>
</evidence>
<organism evidence="3 4">
    <name type="scientific">Genlisea aurea</name>
    <dbReference type="NCBI Taxonomy" id="192259"/>
    <lineage>
        <taxon>Eukaryota</taxon>
        <taxon>Viridiplantae</taxon>
        <taxon>Streptophyta</taxon>
        <taxon>Embryophyta</taxon>
        <taxon>Tracheophyta</taxon>
        <taxon>Spermatophyta</taxon>
        <taxon>Magnoliopsida</taxon>
        <taxon>eudicotyledons</taxon>
        <taxon>Gunneridae</taxon>
        <taxon>Pentapetalae</taxon>
        <taxon>asterids</taxon>
        <taxon>lamiids</taxon>
        <taxon>Lamiales</taxon>
        <taxon>Lentibulariaceae</taxon>
        <taxon>Genlisea</taxon>
    </lineage>
</organism>
<feature type="repeat" description="PPR" evidence="2">
    <location>
        <begin position="279"/>
        <end position="313"/>
    </location>
</feature>
<comment type="caution">
    <text evidence="3">The sequence shown here is derived from an EMBL/GenBank/DDBJ whole genome shotgun (WGS) entry which is preliminary data.</text>
</comment>
<evidence type="ECO:0000313" key="4">
    <source>
        <dbReference type="Proteomes" id="UP000015453"/>
    </source>
</evidence>
<dbReference type="Pfam" id="PF13812">
    <property type="entry name" value="PPR_3"/>
    <property type="match status" value="1"/>
</dbReference>
<feature type="repeat" description="PPR" evidence="2">
    <location>
        <begin position="169"/>
        <end position="203"/>
    </location>
</feature>
<evidence type="ECO:0000256" key="2">
    <source>
        <dbReference type="PROSITE-ProRule" id="PRU00708"/>
    </source>
</evidence>
<sequence>MLFHASSIRRYIPAIAGKFSDLAIRSSPFFSGNSSSAAEIFIAQLLKDPNNVEKTLDSVKAKLDARCITQVLATCARSKSQLCLRFFIWAGLHPTHRHTPFMYHKACELLDVEKNPRLIIDLMDGYSSEGFLVSIKMFKSILNLCKAAKDADLSLLVLRKMKEFNCRPDTVCYNVVIRLLVDKGSLDEAMAMMKEMGLIDLYPDNITYVSILKGLCDSRRLTDAFSLVDLMKVHGCVPNSVLYSTLLDGVCNCENPETAFDFLKLMEGYIDEGIEYKPNVVAYTSIVKRLSEKGKSIEAIQIIDRMDEEQIKPNRVTFAALLDGLCRDGHVEEAHEAVNRFNGKFGFDPDKLYSLLAMALFRTGKLRESEELLMKMVRRGMRPNGLAAGTVVRAAVSDGRPMDGYVLLDALERSGNLWGADSETCSVLLAALCSESRFEEARKVFDIMKEASIRFDCSRAESVFEHLHACGEYDLVSSISGITR</sequence>
<dbReference type="Pfam" id="PF13041">
    <property type="entry name" value="PPR_2"/>
    <property type="match status" value="2"/>
</dbReference>
<proteinExistence type="predicted"/>
<keyword evidence="1" id="KW-0677">Repeat</keyword>
<dbReference type="InterPro" id="IPR002885">
    <property type="entry name" value="PPR_rpt"/>
</dbReference>
<dbReference type="InterPro" id="IPR011990">
    <property type="entry name" value="TPR-like_helical_dom_sf"/>
</dbReference>
<feature type="repeat" description="PPR" evidence="2">
    <location>
        <begin position="421"/>
        <end position="455"/>
    </location>
</feature>
<dbReference type="PROSITE" id="PS51375">
    <property type="entry name" value="PPR"/>
    <property type="match status" value="5"/>
</dbReference>
<protein>
    <recommendedName>
        <fullName evidence="5">Pentacotripeptide-repeat region of PRORP domain-containing protein</fullName>
    </recommendedName>
</protein>
<dbReference type="Pfam" id="PF01535">
    <property type="entry name" value="PPR"/>
    <property type="match status" value="2"/>
</dbReference>
<gene>
    <name evidence="3" type="ORF">M569_11418</name>
</gene>
<evidence type="ECO:0000256" key="1">
    <source>
        <dbReference type="ARBA" id="ARBA00022737"/>
    </source>
</evidence>
<dbReference type="AlphaFoldDB" id="S8DU52"/>
<dbReference type="NCBIfam" id="TIGR00756">
    <property type="entry name" value="PPR"/>
    <property type="match status" value="4"/>
</dbReference>
<dbReference type="Proteomes" id="UP000015453">
    <property type="component" value="Unassembled WGS sequence"/>
</dbReference>
<dbReference type="EMBL" id="AUSU01005534">
    <property type="protein sequence ID" value="EPS63367.1"/>
    <property type="molecule type" value="Genomic_DNA"/>
</dbReference>